<protein>
    <submittedName>
        <fullName evidence="1">Uncharacterized protein</fullName>
    </submittedName>
</protein>
<accession>A0A8X6XXB8</accession>
<keyword evidence="2" id="KW-1185">Reference proteome</keyword>
<dbReference type="EMBL" id="BMAV01013168">
    <property type="protein sequence ID" value="GFY60477.1"/>
    <property type="molecule type" value="Genomic_DNA"/>
</dbReference>
<gene>
    <name evidence="1" type="ORF">TNIN_162881</name>
</gene>
<organism evidence="1 2">
    <name type="scientific">Trichonephila inaurata madagascariensis</name>
    <dbReference type="NCBI Taxonomy" id="2747483"/>
    <lineage>
        <taxon>Eukaryota</taxon>
        <taxon>Metazoa</taxon>
        <taxon>Ecdysozoa</taxon>
        <taxon>Arthropoda</taxon>
        <taxon>Chelicerata</taxon>
        <taxon>Arachnida</taxon>
        <taxon>Araneae</taxon>
        <taxon>Araneomorphae</taxon>
        <taxon>Entelegynae</taxon>
        <taxon>Araneoidea</taxon>
        <taxon>Nephilidae</taxon>
        <taxon>Trichonephila</taxon>
        <taxon>Trichonephila inaurata</taxon>
    </lineage>
</organism>
<name>A0A8X6XXB8_9ARAC</name>
<dbReference type="Proteomes" id="UP000886998">
    <property type="component" value="Unassembled WGS sequence"/>
</dbReference>
<dbReference type="PANTHER" id="PTHR28596">
    <property type="entry name" value="BBSOME-INTERACTING PROTEIN 1"/>
    <property type="match status" value="1"/>
</dbReference>
<dbReference type="InterPro" id="IPR028233">
    <property type="entry name" value="BBIP10"/>
</dbReference>
<proteinExistence type="predicted"/>
<dbReference type="AlphaFoldDB" id="A0A8X6XXB8"/>
<reference evidence="1" key="1">
    <citation type="submission" date="2020-08" db="EMBL/GenBank/DDBJ databases">
        <title>Multicomponent nature underlies the extraordinary mechanical properties of spider dragline silk.</title>
        <authorList>
            <person name="Kono N."/>
            <person name="Nakamura H."/>
            <person name="Mori M."/>
            <person name="Yoshida Y."/>
            <person name="Ohtoshi R."/>
            <person name="Malay A.D."/>
            <person name="Moran D.A.P."/>
            <person name="Tomita M."/>
            <person name="Numata K."/>
            <person name="Arakawa K."/>
        </authorList>
    </citation>
    <scope>NUCLEOTIDE SEQUENCE</scope>
</reference>
<evidence type="ECO:0000313" key="1">
    <source>
        <dbReference type="EMBL" id="GFY60477.1"/>
    </source>
</evidence>
<dbReference type="OrthoDB" id="2154978at2759"/>
<dbReference type="GO" id="GO:0034464">
    <property type="term" value="C:BBSome"/>
    <property type="evidence" value="ECO:0007669"/>
    <property type="project" value="InterPro"/>
</dbReference>
<evidence type="ECO:0000313" key="2">
    <source>
        <dbReference type="Proteomes" id="UP000886998"/>
    </source>
</evidence>
<dbReference type="PANTHER" id="PTHR28596:SF1">
    <property type="entry name" value="BBSOME-INTERACTING PROTEIN 1"/>
    <property type="match status" value="1"/>
</dbReference>
<dbReference type="GO" id="GO:0060271">
    <property type="term" value="P:cilium assembly"/>
    <property type="evidence" value="ECO:0007669"/>
    <property type="project" value="InterPro"/>
</dbReference>
<sequence>MFVFIRYHGDELILCSKCRCDVNLLYLKSTYFKQSDISPKTNIISFLRNSFFRFASCGHNLEVKRGRYPFRFNMGEKSEHLKEIIPTTGLLFEQEFQSFVLSKPKLIPLKSVTLQKLENMQQEAEKKAKEQMSKETGSN</sequence>
<dbReference type="GO" id="GO:0097500">
    <property type="term" value="P:receptor localization to non-motile cilium"/>
    <property type="evidence" value="ECO:0007669"/>
    <property type="project" value="TreeGrafter"/>
</dbReference>
<comment type="caution">
    <text evidence="1">The sequence shown here is derived from an EMBL/GenBank/DDBJ whole genome shotgun (WGS) entry which is preliminary data.</text>
</comment>
<dbReference type="Pfam" id="PF14777">
    <property type="entry name" value="BBIP10"/>
    <property type="match status" value="1"/>
</dbReference>